<feature type="domain" description="EamA" evidence="7">
    <location>
        <begin position="162"/>
        <end position="294"/>
    </location>
</feature>
<comment type="subcellular location">
    <subcellularLocation>
        <location evidence="1">Membrane</location>
        <topology evidence="1">Multi-pass membrane protein</topology>
    </subcellularLocation>
</comment>
<feature type="transmembrane region" description="Helical" evidence="6">
    <location>
        <begin position="221"/>
        <end position="243"/>
    </location>
</feature>
<proteinExistence type="inferred from homology"/>
<feature type="transmembrane region" description="Helical" evidence="6">
    <location>
        <begin position="157"/>
        <end position="177"/>
    </location>
</feature>
<dbReference type="Proteomes" id="UP000470246">
    <property type="component" value="Unassembled WGS sequence"/>
</dbReference>
<dbReference type="InterPro" id="IPR037185">
    <property type="entry name" value="EmrE-like"/>
</dbReference>
<dbReference type="InterPro" id="IPR000620">
    <property type="entry name" value="EamA_dom"/>
</dbReference>
<dbReference type="PANTHER" id="PTHR32322:SF2">
    <property type="entry name" value="EAMA DOMAIN-CONTAINING PROTEIN"/>
    <property type="match status" value="1"/>
</dbReference>
<name>A0A7K3VW45_9ACTN</name>
<evidence type="ECO:0000256" key="5">
    <source>
        <dbReference type="ARBA" id="ARBA00023136"/>
    </source>
</evidence>
<reference evidence="8 9" key="1">
    <citation type="submission" date="2020-02" db="EMBL/GenBank/DDBJ databases">
        <title>Geodermatophilus sabuli CPCC 205279 I12A-02694.</title>
        <authorList>
            <person name="Jiang Z."/>
        </authorList>
    </citation>
    <scope>NUCLEOTIDE SEQUENCE [LARGE SCALE GENOMIC DNA]</scope>
    <source>
        <strain evidence="8 9">I12A-02694</strain>
    </source>
</reference>
<dbReference type="EMBL" id="JAAGWF010000002">
    <property type="protein sequence ID" value="NEK56313.1"/>
    <property type="molecule type" value="Genomic_DNA"/>
</dbReference>
<evidence type="ECO:0000256" key="2">
    <source>
        <dbReference type="ARBA" id="ARBA00007362"/>
    </source>
</evidence>
<comment type="caution">
    <text evidence="8">The sequence shown here is derived from an EMBL/GenBank/DDBJ whole genome shotgun (WGS) entry which is preliminary data.</text>
</comment>
<dbReference type="AlphaFoldDB" id="A0A7K3VW45"/>
<feature type="transmembrane region" description="Helical" evidence="6">
    <location>
        <begin position="39"/>
        <end position="60"/>
    </location>
</feature>
<dbReference type="SUPFAM" id="SSF103481">
    <property type="entry name" value="Multidrug resistance efflux transporter EmrE"/>
    <property type="match status" value="2"/>
</dbReference>
<keyword evidence="3 6" id="KW-0812">Transmembrane</keyword>
<dbReference type="InterPro" id="IPR050638">
    <property type="entry name" value="AA-Vitamin_Transporters"/>
</dbReference>
<organism evidence="8 9">
    <name type="scientific">Geodermatophilus sabuli</name>
    <dbReference type="NCBI Taxonomy" id="1564158"/>
    <lineage>
        <taxon>Bacteria</taxon>
        <taxon>Bacillati</taxon>
        <taxon>Actinomycetota</taxon>
        <taxon>Actinomycetes</taxon>
        <taxon>Geodermatophilales</taxon>
        <taxon>Geodermatophilaceae</taxon>
        <taxon>Geodermatophilus</taxon>
    </lineage>
</organism>
<feature type="domain" description="EamA" evidence="7">
    <location>
        <begin position="17"/>
        <end position="144"/>
    </location>
</feature>
<evidence type="ECO:0000256" key="1">
    <source>
        <dbReference type="ARBA" id="ARBA00004141"/>
    </source>
</evidence>
<keyword evidence="5 6" id="KW-0472">Membrane</keyword>
<evidence type="ECO:0000313" key="8">
    <source>
        <dbReference type="EMBL" id="NEK56313.1"/>
    </source>
</evidence>
<feature type="transmembrane region" description="Helical" evidence="6">
    <location>
        <begin position="133"/>
        <end position="151"/>
    </location>
</feature>
<dbReference type="Gene3D" id="1.10.3730.20">
    <property type="match status" value="1"/>
</dbReference>
<feature type="transmembrane region" description="Helical" evidence="6">
    <location>
        <begin position="12"/>
        <end position="33"/>
    </location>
</feature>
<feature type="transmembrane region" description="Helical" evidence="6">
    <location>
        <begin position="255"/>
        <end position="271"/>
    </location>
</feature>
<protein>
    <submittedName>
        <fullName evidence="8">DMT family transporter</fullName>
    </submittedName>
</protein>
<evidence type="ECO:0000256" key="6">
    <source>
        <dbReference type="SAM" id="Phobius"/>
    </source>
</evidence>
<dbReference type="PANTHER" id="PTHR32322">
    <property type="entry name" value="INNER MEMBRANE TRANSPORTER"/>
    <property type="match status" value="1"/>
</dbReference>
<feature type="transmembrane region" description="Helical" evidence="6">
    <location>
        <begin position="189"/>
        <end position="209"/>
    </location>
</feature>
<evidence type="ECO:0000256" key="4">
    <source>
        <dbReference type="ARBA" id="ARBA00022989"/>
    </source>
</evidence>
<evidence type="ECO:0000256" key="3">
    <source>
        <dbReference type="ARBA" id="ARBA00022692"/>
    </source>
</evidence>
<feature type="transmembrane region" description="Helical" evidence="6">
    <location>
        <begin position="277"/>
        <end position="295"/>
    </location>
</feature>
<gene>
    <name evidence="8" type="ORF">GCU56_00295</name>
</gene>
<sequence>MAAVTSSPLVRLGGPALFVLLWSTGFVGAKYGLPYAEPFTFLAVRLAVAAVLLVVLALALRSPRPATGTQYGHASAVGVLLHAGYLGGVFYGISVGVPAGVSAVVVSLQPVLVAVLGTRLLGERPTARQWGGLLLGLAGVALVVGPGIAAAGTEDPLPASGVLACVVGLAAGTAGTLYQKRHGDDVPLVWGTAVQYAAASALLLVLAVGTEDTSIRWTGEFVAAFVWLVVFLSLGAVLLLLVLLRRGTAAGVSSLYYLVPPATAVEAYLLFGERLSAVSLAGIAVTTVGVALVVAPTRRPATAAAESRS</sequence>
<feature type="transmembrane region" description="Helical" evidence="6">
    <location>
        <begin position="99"/>
        <end position="121"/>
    </location>
</feature>
<keyword evidence="9" id="KW-1185">Reference proteome</keyword>
<dbReference type="GO" id="GO:0016020">
    <property type="term" value="C:membrane"/>
    <property type="evidence" value="ECO:0007669"/>
    <property type="project" value="UniProtKB-SubCell"/>
</dbReference>
<evidence type="ECO:0000313" key="9">
    <source>
        <dbReference type="Proteomes" id="UP000470246"/>
    </source>
</evidence>
<feature type="transmembrane region" description="Helical" evidence="6">
    <location>
        <begin position="72"/>
        <end position="93"/>
    </location>
</feature>
<keyword evidence="4 6" id="KW-1133">Transmembrane helix</keyword>
<dbReference type="Pfam" id="PF00892">
    <property type="entry name" value="EamA"/>
    <property type="match status" value="2"/>
</dbReference>
<evidence type="ECO:0000259" key="7">
    <source>
        <dbReference type="Pfam" id="PF00892"/>
    </source>
</evidence>
<comment type="similarity">
    <text evidence="2">Belongs to the EamA transporter family.</text>
</comment>
<accession>A0A7K3VW45</accession>